<proteinExistence type="predicted"/>
<dbReference type="GO" id="GO:0031419">
    <property type="term" value="F:cobalamin binding"/>
    <property type="evidence" value="ECO:0007669"/>
    <property type="project" value="UniProtKB-KW"/>
</dbReference>
<dbReference type="PANTHER" id="PTHR48101">
    <property type="entry name" value="METHYLMALONYL-COA MUTASE, MITOCHONDRIAL-RELATED"/>
    <property type="match status" value="1"/>
</dbReference>
<evidence type="ECO:0000259" key="6">
    <source>
        <dbReference type="PROSITE" id="PS51332"/>
    </source>
</evidence>
<dbReference type="InterPro" id="IPR006159">
    <property type="entry name" value="Acid_CoA_mut_C"/>
</dbReference>
<organism evidence="7">
    <name type="scientific">Caldiarchaeum subterraneum</name>
    <dbReference type="NCBI Taxonomy" id="311458"/>
    <lineage>
        <taxon>Archaea</taxon>
        <taxon>Nitrososphaerota</taxon>
        <taxon>Candidatus Caldarchaeales</taxon>
        <taxon>Candidatus Caldarchaeaceae</taxon>
        <taxon>Candidatus Caldarchaeum</taxon>
    </lineage>
</organism>
<evidence type="ECO:0000256" key="3">
    <source>
        <dbReference type="ARBA" id="ARBA00022723"/>
    </source>
</evidence>
<dbReference type="PROSITE" id="PS51332">
    <property type="entry name" value="B12_BINDING"/>
    <property type="match status" value="1"/>
</dbReference>
<accession>A0A7C5LB84</accession>
<dbReference type="Gene3D" id="3.40.50.280">
    <property type="entry name" value="Cobalamin-binding domain"/>
    <property type="match status" value="1"/>
</dbReference>
<dbReference type="PANTHER" id="PTHR48101:SF1">
    <property type="entry name" value="METHYLMALONYL-COA MUTASE, LARGE SUBUNIT"/>
    <property type="match status" value="1"/>
</dbReference>
<name>A0A7C5LB84_CALS0</name>
<keyword evidence="5" id="KW-0170">Cobalt</keyword>
<evidence type="ECO:0000256" key="1">
    <source>
        <dbReference type="ARBA" id="ARBA00001922"/>
    </source>
</evidence>
<reference evidence="7" key="1">
    <citation type="journal article" date="2020" name="mSystems">
        <title>Genome- and Community-Level Interaction Insights into Carbon Utilization and Element Cycling Functions of Hydrothermarchaeota in Hydrothermal Sediment.</title>
        <authorList>
            <person name="Zhou Z."/>
            <person name="Liu Y."/>
            <person name="Xu W."/>
            <person name="Pan J."/>
            <person name="Luo Z.H."/>
            <person name="Li M."/>
        </authorList>
    </citation>
    <scope>NUCLEOTIDE SEQUENCE [LARGE SCALE GENOMIC DNA]</scope>
    <source>
        <strain evidence="7">SpSt-1056</strain>
    </source>
</reference>
<dbReference type="NCBIfam" id="TIGR00640">
    <property type="entry name" value="acid_CoA_mut_C"/>
    <property type="match status" value="1"/>
</dbReference>
<comment type="cofactor">
    <cofactor evidence="1">
        <name>adenosylcob(III)alamin</name>
        <dbReference type="ChEBI" id="CHEBI:18408"/>
    </cofactor>
</comment>
<keyword evidence="3" id="KW-0479">Metal-binding</keyword>
<feature type="domain" description="B12-binding" evidence="6">
    <location>
        <begin position="5"/>
        <end position="133"/>
    </location>
</feature>
<dbReference type="GO" id="GO:0016853">
    <property type="term" value="F:isomerase activity"/>
    <property type="evidence" value="ECO:0007669"/>
    <property type="project" value="UniProtKB-KW"/>
</dbReference>
<dbReference type="EMBL" id="DRWN01000004">
    <property type="protein sequence ID" value="HHK67581.1"/>
    <property type="molecule type" value="Genomic_DNA"/>
</dbReference>
<dbReference type="AlphaFoldDB" id="A0A7C5LB84"/>
<comment type="caution">
    <text evidence="7">The sequence shown here is derived from an EMBL/GenBank/DDBJ whole genome shotgun (WGS) entry which is preliminary data.</text>
</comment>
<evidence type="ECO:0000256" key="5">
    <source>
        <dbReference type="ARBA" id="ARBA00023285"/>
    </source>
</evidence>
<gene>
    <name evidence="7" type="ORF">ENM11_00280</name>
</gene>
<dbReference type="Pfam" id="PF02310">
    <property type="entry name" value="B12-binding"/>
    <property type="match status" value="1"/>
</dbReference>
<evidence type="ECO:0000313" key="7">
    <source>
        <dbReference type="EMBL" id="HHK67581.1"/>
    </source>
</evidence>
<evidence type="ECO:0000256" key="4">
    <source>
        <dbReference type="ARBA" id="ARBA00023235"/>
    </source>
</evidence>
<evidence type="ECO:0000256" key="2">
    <source>
        <dbReference type="ARBA" id="ARBA00022628"/>
    </source>
</evidence>
<dbReference type="InterPro" id="IPR006158">
    <property type="entry name" value="Cobalamin-bd"/>
</dbReference>
<protein>
    <submittedName>
        <fullName evidence="7">Cobalamin B12-binding domain-containing protein</fullName>
    </submittedName>
</protein>
<sequence length="138" mass="14930">MSLKRIKVLIAKLGLDTHWRGAITVAHILKNAGMDVLYLGNSMPEDIIEAVIDEDPQVVGLSSLGGAHLSLGEKVLELAKTHNLHNTKVYVIGGVIPPDDEQKLLKIGYDLVFGANATEQEIINGIKNKLSEKGLLTI</sequence>
<dbReference type="SUPFAM" id="SSF52242">
    <property type="entry name" value="Cobalamin (vitamin B12)-binding domain"/>
    <property type="match status" value="1"/>
</dbReference>
<keyword evidence="4" id="KW-0413">Isomerase</keyword>
<dbReference type="GO" id="GO:0046872">
    <property type="term" value="F:metal ion binding"/>
    <property type="evidence" value="ECO:0007669"/>
    <property type="project" value="UniProtKB-KW"/>
</dbReference>
<dbReference type="InterPro" id="IPR036724">
    <property type="entry name" value="Cobalamin-bd_sf"/>
</dbReference>
<keyword evidence="2" id="KW-0846">Cobalamin</keyword>